<dbReference type="SUPFAM" id="SSF81321">
    <property type="entry name" value="Family A G protein-coupled receptor-like"/>
    <property type="match status" value="1"/>
</dbReference>
<dbReference type="InterPro" id="IPR004070">
    <property type="entry name" value="Chemokine_CXCR3"/>
</dbReference>
<dbReference type="Proteomes" id="UP000008672">
    <property type="component" value="Unassembled WGS sequence"/>
</dbReference>
<dbReference type="FunFam" id="1.20.1070.10:FF:000159">
    <property type="entry name" value="C-X-C chemokine receptor type 3"/>
    <property type="match status" value="1"/>
</dbReference>
<evidence type="ECO:0000256" key="2">
    <source>
        <dbReference type="ARBA" id="ARBA00020038"/>
    </source>
</evidence>
<dbReference type="PRINTS" id="PR00657">
    <property type="entry name" value="CCCHEMOKINER"/>
</dbReference>
<evidence type="ECO:0000256" key="5">
    <source>
        <dbReference type="ARBA" id="ARBA00022641"/>
    </source>
</evidence>
<keyword evidence="7 16" id="KW-0812">Transmembrane</keyword>
<feature type="domain" description="G-protein coupled receptors family 1 profile" evidence="18">
    <location>
        <begin position="71"/>
        <end position="323"/>
    </location>
</feature>
<dbReference type="InterPro" id="IPR000355">
    <property type="entry name" value="Chemokine_rcpt"/>
</dbReference>
<dbReference type="GO" id="GO:0019957">
    <property type="term" value="F:C-C chemokine binding"/>
    <property type="evidence" value="ECO:0007669"/>
    <property type="project" value="TreeGrafter"/>
</dbReference>
<feature type="transmembrane region" description="Helical" evidence="17">
    <location>
        <begin position="224"/>
        <end position="246"/>
    </location>
</feature>
<evidence type="ECO:0000256" key="11">
    <source>
        <dbReference type="ARBA" id="ARBA00023157"/>
    </source>
</evidence>
<evidence type="ECO:0000256" key="7">
    <source>
        <dbReference type="ARBA" id="ARBA00022692"/>
    </source>
</evidence>
<evidence type="ECO:0000256" key="8">
    <source>
        <dbReference type="ARBA" id="ARBA00022989"/>
    </source>
</evidence>
<feature type="transmembrane region" description="Helical" evidence="17">
    <location>
        <begin position="59"/>
        <end position="80"/>
    </location>
</feature>
<evidence type="ECO:0000256" key="6">
    <source>
        <dbReference type="ARBA" id="ARBA00022657"/>
    </source>
</evidence>
<dbReference type="KEGG" id="lcm:102350639"/>
<dbReference type="GO" id="GO:0001525">
    <property type="term" value="P:angiogenesis"/>
    <property type="evidence" value="ECO:0007669"/>
    <property type="project" value="UniProtKB-KW"/>
</dbReference>
<dbReference type="Pfam" id="PF00001">
    <property type="entry name" value="7tm_1"/>
    <property type="match status" value="1"/>
</dbReference>
<feature type="transmembrane region" description="Helical" evidence="17">
    <location>
        <begin position="167"/>
        <end position="185"/>
    </location>
</feature>
<reference evidence="19" key="2">
    <citation type="submission" date="2025-08" db="UniProtKB">
        <authorList>
            <consortium name="Ensembl"/>
        </authorList>
    </citation>
    <scope>IDENTIFICATION</scope>
</reference>
<keyword evidence="4" id="KW-0145">Chemotaxis</keyword>
<evidence type="ECO:0000256" key="4">
    <source>
        <dbReference type="ARBA" id="ARBA00022500"/>
    </source>
</evidence>
<keyword evidence="11" id="KW-1015">Disulfide bond</keyword>
<feature type="transmembrane region" description="Helical" evidence="17">
    <location>
        <begin position="258"/>
        <end position="276"/>
    </location>
</feature>
<dbReference type="GO" id="GO:0016493">
    <property type="term" value="F:C-C chemokine receptor activity"/>
    <property type="evidence" value="ECO:0007669"/>
    <property type="project" value="TreeGrafter"/>
</dbReference>
<gene>
    <name evidence="19" type="primary">LOC102350639</name>
</gene>
<evidence type="ECO:0000256" key="10">
    <source>
        <dbReference type="ARBA" id="ARBA00023136"/>
    </source>
</evidence>
<dbReference type="PRINTS" id="PR00237">
    <property type="entry name" value="GPCRRHODOPSN"/>
</dbReference>
<dbReference type="OrthoDB" id="9818824at2759"/>
<feature type="transmembrane region" description="Helical" evidence="17">
    <location>
        <begin position="92"/>
        <end position="112"/>
    </location>
</feature>
<dbReference type="GO" id="GO:0007204">
    <property type="term" value="P:positive regulation of cytosolic calcium ion concentration"/>
    <property type="evidence" value="ECO:0007669"/>
    <property type="project" value="TreeGrafter"/>
</dbReference>
<dbReference type="eggNOG" id="KOG3656">
    <property type="taxonomic scope" value="Eukaryota"/>
</dbReference>
<evidence type="ECO:0000313" key="19">
    <source>
        <dbReference type="Ensembl" id="ENSLACP00000017098.1"/>
    </source>
</evidence>
<dbReference type="FunCoup" id="H3B5C7">
    <property type="interactions" value="569"/>
</dbReference>
<dbReference type="PANTHER" id="PTHR10489">
    <property type="entry name" value="CELL ADHESION MOLECULE"/>
    <property type="match status" value="1"/>
</dbReference>
<evidence type="ECO:0000256" key="14">
    <source>
        <dbReference type="ARBA" id="ARBA00023224"/>
    </source>
</evidence>
<dbReference type="PROSITE" id="PS00237">
    <property type="entry name" value="G_PROTEIN_RECEP_F1_1"/>
    <property type="match status" value="1"/>
</dbReference>
<dbReference type="GO" id="GO:0019722">
    <property type="term" value="P:calcium-mediated signaling"/>
    <property type="evidence" value="ECO:0007669"/>
    <property type="project" value="TreeGrafter"/>
</dbReference>
<keyword evidence="10 17" id="KW-0472">Membrane</keyword>
<evidence type="ECO:0000256" key="9">
    <source>
        <dbReference type="ARBA" id="ARBA00023040"/>
    </source>
</evidence>
<keyword evidence="5" id="KW-0765">Sulfation</keyword>
<keyword evidence="13" id="KW-0325">Glycoprotein</keyword>
<dbReference type="RefSeq" id="XP_005999214.1">
    <property type="nucleotide sequence ID" value="XM_005999152.1"/>
</dbReference>
<dbReference type="STRING" id="7897.ENSLACP00000017098"/>
<dbReference type="HOGENOM" id="CLU_009579_8_3_1"/>
<dbReference type="PROSITE" id="PS50262">
    <property type="entry name" value="G_PROTEIN_RECEP_F1_2"/>
    <property type="match status" value="1"/>
</dbReference>
<keyword evidence="20" id="KW-1185">Reference proteome</keyword>
<evidence type="ECO:0000256" key="13">
    <source>
        <dbReference type="ARBA" id="ARBA00023180"/>
    </source>
</evidence>
<keyword evidence="8 17" id="KW-1133">Transmembrane helix</keyword>
<dbReference type="InterPro" id="IPR017452">
    <property type="entry name" value="GPCR_Rhodpsn_7TM"/>
</dbReference>
<proteinExistence type="inferred from homology"/>
<evidence type="ECO:0000256" key="17">
    <source>
        <dbReference type="SAM" id="Phobius"/>
    </source>
</evidence>
<name>H3B5C7_LATCH</name>
<feature type="transmembrane region" description="Helical" evidence="17">
    <location>
        <begin position="118"/>
        <end position="146"/>
    </location>
</feature>
<dbReference type="EMBL" id="AFYH01099565">
    <property type="status" value="NOT_ANNOTATED_CDS"/>
    <property type="molecule type" value="Genomic_DNA"/>
</dbReference>
<dbReference type="InParanoid" id="H3B5C7"/>
<feature type="transmembrane region" description="Helical" evidence="17">
    <location>
        <begin position="310"/>
        <end position="328"/>
    </location>
</feature>
<comment type="similarity">
    <text evidence="16">Belongs to the G-protein coupled receptor 1 family.</text>
</comment>
<dbReference type="InterPro" id="IPR000276">
    <property type="entry name" value="GPCR_Rhodpsn"/>
</dbReference>
<reference evidence="20" key="1">
    <citation type="submission" date="2011-08" db="EMBL/GenBank/DDBJ databases">
        <title>The draft genome of Latimeria chalumnae.</title>
        <authorList>
            <person name="Di Palma F."/>
            <person name="Alfoldi J."/>
            <person name="Johnson J."/>
            <person name="Berlin A."/>
            <person name="Gnerre S."/>
            <person name="Jaffe D."/>
            <person name="MacCallum I."/>
            <person name="Young S."/>
            <person name="Walker B.J."/>
            <person name="Lander E."/>
            <person name="Lindblad-Toh K."/>
        </authorList>
    </citation>
    <scope>NUCLEOTIDE SEQUENCE [LARGE SCALE GENOMIC DNA]</scope>
    <source>
        <strain evidence="20">Wild caught</strain>
    </source>
</reference>
<dbReference type="InterPro" id="IPR050119">
    <property type="entry name" value="CCR1-9-like"/>
</dbReference>
<dbReference type="GO" id="GO:0060326">
    <property type="term" value="P:cell chemotaxis"/>
    <property type="evidence" value="ECO:0007669"/>
    <property type="project" value="TreeGrafter"/>
</dbReference>
<dbReference type="GO" id="GO:0006955">
    <property type="term" value="P:immune response"/>
    <property type="evidence" value="ECO:0007669"/>
    <property type="project" value="TreeGrafter"/>
</dbReference>
<protein>
    <recommendedName>
        <fullName evidence="2">C-X-C chemokine receptor type 3</fullName>
    </recommendedName>
    <alternativeName>
        <fullName evidence="15">Interferon-inducible protein 10 receptor</fullName>
    </alternativeName>
</protein>
<evidence type="ECO:0000256" key="16">
    <source>
        <dbReference type="RuleBase" id="RU000688"/>
    </source>
</evidence>
<dbReference type="GeneID" id="102350639"/>
<evidence type="ECO:0000256" key="15">
    <source>
        <dbReference type="ARBA" id="ARBA00030908"/>
    </source>
</evidence>
<keyword evidence="9 16" id="KW-0297">G-protein coupled receptor</keyword>
<evidence type="ECO:0000256" key="12">
    <source>
        <dbReference type="ARBA" id="ARBA00023170"/>
    </source>
</evidence>
<keyword evidence="14 16" id="KW-0807">Transducer</keyword>
<dbReference type="GO" id="GO:0016494">
    <property type="term" value="F:C-X-C chemokine receptor activity"/>
    <property type="evidence" value="ECO:0007669"/>
    <property type="project" value="InterPro"/>
</dbReference>
<evidence type="ECO:0000259" key="18">
    <source>
        <dbReference type="PROSITE" id="PS50262"/>
    </source>
</evidence>
<keyword evidence="12 16" id="KW-0675">Receptor</keyword>
<keyword evidence="3" id="KW-1003">Cell membrane</keyword>
<dbReference type="GO" id="GO:0006954">
    <property type="term" value="P:inflammatory response"/>
    <property type="evidence" value="ECO:0007669"/>
    <property type="project" value="InterPro"/>
</dbReference>
<dbReference type="PANTHER" id="PTHR10489:SF671">
    <property type="entry name" value="C-X-C CHEMOKINE RECEPTOR TYPE 3"/>
    <property type="match status" value="1"/>
</dbReference>
<dbReference type="GO" id="GO:0002685">
    <property type="term" value="P:regulation of leukocyte migration"/>
    <property type="evidence" value="ECO:0007669"/>
    <property type="project" value="InterPro"/>
</dbReference>
<dbReference type="CDD" id="cd15180">
    <property type="entry name" value="7tmA_CXCR3"/>
    <property type="match status" value="1"/>
</dbReference>
<evidence type="ECO:0000256" key="3">
    <source>
        <dbReference type="ARBA" id="ARBA00022475"/>
    </source>
</evidence>
<dbReference type="Ensembl" id="ENSLACT00000017223.1">
    <property type="protein sequence ID" value="ENSLACP00000017098.1"/>
    <property type="gene ID" value="ENSLACG00000015067.1"/>
</dbReference>
<evidence type="ECO:0000256" key="1">
    <source>
        <dbReference type="ARBA" id="ARBA00004651"/>
    </source>
</evidence>
<keyword evidence="6" id="KW-0037">Angiogenesis</keyword>
<sequence length="374" mass="43010">MEVTKRNAYEFDADWFTENNITFGYDDNYTDDGSYDTCCAASPCDSNKVQSFEEVFLPVFYSLIFLVGVIGNTMVMSVLLKYKRVLAITDTYILHLAVADILMVATLPFWAVEAVHKWIFGTAACKIIGSVFKINFYSGIFLLGCISFDRYLSIVHAVQMYKKRKSYSVHLSCFVVWAFCFLLTIPDMIYLESTYVPQSKVIQCIHNFNTSSARYWRNALRFNYHIIGFIIPFCIMVYCYMMIFKTLSASQGFQKQKALRVVVAVVVAFFLCWAPYNLTLGVDTLIELELLSRDCDMEFRLDISKSVTSSLGYFHCCLNPFLYAFIGVKFRNKFLEIMSNTGCVSQEFVKKYMKSHSRRNSTWSESAETSYSGL</sequence>
<evidence type="ECO:0000313" key="20">
    <source>
        <dbReference type="Proteomes" id="UP000008672"/>
    </source>
</evidence>
<dbReference type="AlphaFoldDB" id="H3B5C7"/>
<dbReference type="PRINTS" id="PR01532">
    <property type="entry name" value="CXCCHMKINER3"/>
</dbReference>
<dbReference type="GeneTree" id="ENSGT01050000244848"/>
<dbReference type="Gene3D" id="1.20.1070.10">
    <property type="entry name" value="Rhodopsin 7-helix transmembrane proteins"/>
    <property type="match status" value="1"/>
</dbReference>
<dbReference type="GO" id="GO:0009897">
    <property type="term" value="C:external side of plasma membrane"/>
    <property type="evidence" value="ECO:0007669"/>
    <property type="project" value="TreeGrafter"/>
</dbReference>
<dbReference type="OMA" id="LICISFE"/>
<reference evidence="19" key="3">
    <citation type="submission" date="2025-09" db="UniProtKB">
        <authorList>
            <consortium name="Ensembl"/>
        </authorList>
    </citation>
    <scope>IDENTIFICATION</scope>
</reference>
<comment type="subcellular location">
    <subcellularLocation>
        <location evidence="1">Cell membrane</location>
        <topology evidence="1">Multi-pass membrane protein</topology>
    </subcellularLocation>
</comment>
<accession>H3B5C7</accession>
<organism evidence="19 20">
    <name type="scientific">Latimeria chalumnae</name>
    <name type="common">Coelacanth</name>
    <dbReference type="NCBI Taxonomy" id="7897"/>
    <lineage>
        <taxon>Eukaryota</taxon>
        <taxon>Metazoa</taxon>
        <taxon>Chordata</taxon>
        <taxon>Craniata</taxon>
        <taxon>Vertebrata</taxon>
        <taxon>Euteleostomi</taxon>
        <taxon>Coelacanthiformes</taxon>
        <taxon>Coelacanthidae</taxon>
        <taxon>Latimeria</taxon>
    </lineage>
</organism>